<dbReference type="STRING" id="42157.A0A182EEH9"/>
<evidence type="ECO:0000313" key="7">
    <source>
        <dbReference type="WBParaSite" id="nOo.2.0.1.t06544-RA"/>
    </source>
</evidence>
<reference evidence="6 7" key="1">
    <citation type="submission" date="2016-06" db="UniProtKB">
        <authorList>
            <consortium name="WormBaseParasite"/>
        </authorList>
    </citation>
    <scope>IDENTIFICATION</scope>
</reference>
<dbReference type="SUPFAM" id="SSF55973">
    <property type="entry name" value="S-adenosylmethionine synthetase"/>
    <property type="match status" value="1"/>
</dbReference>
<dbReference type="InterPro" id="IPR022628">
    <property type="entry name" value="S-AdoMet_synt_N"/>
</dbReference>
<dbReference type="GO" id="GO:0046872">
    <property type="term" value="F:metal ion binding"/>
    <property type="evidence" value="ECO:0007669"/>
    <property type="project" value="UniProtKB-KW"/>
</dbReference>
<dbReference type="Proteomes" id="UP000271087">
    <property type="component" value="Unassembled WGS sequence"/>
</dbReference>
<evidence type="ECO:0000313" key="4">
    <source>
        <dbReference type="EMBL" id="VDK82787.1"/>
    </source>
</evidence>
<dbReference type="EMBL" id="UYRW01002063">
    <property type="protein sequence ID" value="VDK82787.1"/>
    <property type="molecule type" value="Genomic_DNA"/>
</dbReference>
<dbReference type="EMBL" id="UYRW01002032">
    <property type="protein sequence ID" value="VDK82622.1"/>
    <property type="molecule type" value="Genomic_DNA"/>
</dbReference>
<reference evidence="3 5" key="2">
    <citation type="submission" date="2018-08" db="EMBL/GenBank/DDBJ databases">
        <authorList>
            <person name="Laetsch R D."/>
            <person name="Stevens L."/>
            <person name="Kumar S."/>
            <person name="Blaxter L. M."/>
        </authorList>
    </citation>
    <scope>NUCLEOTIDE SEQUENCE [LARGE SCALE GENOMIC DNA]</scope>
</reference>
<dbReference type="Pfam" id="PF00438">
    <property type="entry name" value="S-AdoMet_synt_N"/>
    <property type="match status" value="1"/>
</dbReference>
<dbReference type="Gene3D" id="3.30.300.10">
    <property type="match status" value="1"/>
</dbReference>
<evidence type="ECO:0000256" key="1">
    <source>
        <dbReference type="ARBA" id="ARBA00022723"/>
    </source>
</evidence>
<evidence type="ECO:0000313" key="3">
    <source>
        <dbReference type="EMBL" id="VDK82622.1"/>
    </source>
</evidence>
<dbReference type="OrthoDB" id="10054430at2759"/>
<keyword evidence="1" id="KW-0479">Metal-binding</keyword>
<dbReference type="AlphaFoldDB" id="A0A182EEH9"/>
<dbReference type="PANTHER" id="PTHR11964">
    <property type="entry name" value="S-ADENOSYLMETHIONINE SYNTHETASE"/>
    <property type="match status" value="1"/>
</dbReference>
<sequence>MAHDGFGMHRNNSELFRSQRFLFTSESVSEGHPDKMCDMISDAILDAHLAQDPNAKVACETVAKTDMLMLCGEITSNANVDYYQIVRDTVQQIGFDDISKGLLLEIYRTNNAIVLSIVLF</sequence>
<evidence type="ECO:0000313" key="6">
    <source>
        <dbReference type="WBParaSite" id="nOo.2.0.1.t06486-RA"/>
    </source>
</evidence>
<keyword evidence="5" id="KW-1185">Reference proteome</keyword>
<proteinExistence type="predicted"/>
<evidence type="ECO:0000313" key="5">
    <source>
        <dbReference type="Proteomes" id="UP000271087"/>
    </source>
</evidence>
<dbReference type="InterPro" id="IPR002133">
    <property type="entry name" value="S-AdoMet_synthetase"/>
</dbReference>
<evidence type="ECO:0000259" key="2">
    <source>
        <dbReference type="Pfam" id="PF00438"/>
    </source>
</evidence>
<dbReference type="GO" id="GO:0005524">
    <property type="term" value="F:ATP binding"/>
    <property type="evidence" value="ECO:0007669"/>
    <property type="project" value="InterPro"/>
</dbReference>
<dbReference type="GO" id="GO:0004478">
    <property type="term" value="F:methionine adenosyltransferase activity"/>
    <property type="evidence" value="ECO:0007669"/>
    <property type="project" value="InterPro"/>
</dbReference>
<organism evidence="6">
    <name type="scientific">Onchocerca ochengi</name>
    <name type="common">Filarial nematode worm</name>
    <dbReference type="NCBI Taxonomy" id="42157"/>
    <lineage>
        <taxon>Eukaryota</taxon>
        <taxon>Metazoa</taxon>
        <taxon>Ecdysozoa</taxon>
        <taxon>Nematoda</taxon>
        <taxon>Chromadorea</taxon>
        <taxon>Rhabditida</taxon>
        <taxon>Spirurina</taxon>
        <taxon>Spiruromorpha</taxon>
        <taxon>Filarioidea</taxon>
        <taxon>Onchocercidae</taxon>
        <taxon>Onchocerca</taxon>
    </lineage>
</organism>
<dbReference type="InterPro" id="IPR022636">
    <property type="entry name" value="S-AdoMet_synthetase_sfam"/>
</dbReference>
<dbReference type="GO" id="GO:0006556">
    <property type="term" value="P:S-adenosylmethionine biosynthetic process"/>
    <property type="evidence" value="ECO:0007669"/>
    <property type="project" value="InterPro"/>
</dbReference>
<dbReference type="WBParaSite" id="nOo.2.0.1.t06544-RA">
    <property type="protein sequence ID" value="nOo.2.0.1.t06544-RA"/>
    <property type="gene ID" value="nOo.2.0.1.g06544"/>
</dbReference>
<gene>
    <name evidence="3" type="ORF">NOO_LOCUS6486</name>
    <name evidence="4" type="ORF">NOO_LOCUS6544</name>
</gene>
<name>A0A182EEH9_ONCOC</name>
<dbReference type="WBParaSite" id="nOo.2.0.1.t06486-RA">
    <property type="protein sequence ID" value="nOo.2.0.1.t06486-RA"/>
    <property type="gene ID" value="nOo.2.0.1.g06486"/>
</dbReference>
<accession>A0A182EEH9</accession>
<feature type="domain" description="S-adenosylmethionine synthetase N-terminal" evidence="2">
    <location>
        <begin position="21"/>
        <end position="106"/>
    </location>
</feature>
<protein>
    <submittedName>
        <fullName evidence="6 7">S-AdoMet_synt_N domain-containing protein</fullName>
    </submittedName>
</protein>